<evidence type="ECO:0000313" key="2">
    <source>
        <dbReference type="Proteomes" id="UP000765509"/>
    </source>
</evidence>
<accession>A0A9Q3F3K4</accession>
<organism evidence="1 2">
    <name type="scientific">Austropuccinia psidii MF-1</name>
    <dbReference type="NCBI Taxonomy" id="1389203"/>
    <lineage>
        <taxon>Eukaryota</taxon>
        <taxon>Fungi</taxon>
        <taxon>Dikarya</taxon>
        <taxon>Basidiomycota</taxon>
        <taxon>Pucciniomycotina</taxon>
        <taxon>Pucciniomycetes</taxon>
        <taxon>Pucciniales</taxon>
        <taxon>Sphaerophragmiaceae</taxon>
        <taxon>Austropuccinia</taxon>
    </lineage>
</organism>
<name>A0A9Q3F3K4_9BASI</name>
<protein>
    <submittedName>
        <fullName evidence="1">Uncharacterized protein</fullName>
    </submittedName>
</protein>
<sequence>MTNCKPVATALMPNTHLEVASEEDKKHFSALNVNYCSAIGSLSYFSTATRPNLSFAVSALSHFLESPGTQNWHAFLHVLEYLKGTCSIGLTYCRNNQELPTAYSDAGWGN</sequence>
<keyword evidence="2" id="KW-1185">Reference proteome</keyword>
<dbReference type="Proteomes" id="UP000765509">
    <property type="component" value="Unassembled WGS sequence"/>
</dbReference>
<gene>
    <name evidence="1" type="ORF">O181_070233</name>
</gene>
<dbReference type="AlphaFoldDB" id="A0A9Q3F3K4"/>
<proteinExistence type="predicted"/>
<dbReference type="PANTHER" id="PTHR11439">
    <property type="entry name" value="GAG-POL-RELATED RETROTRANSPOSON"/>
    <property type="match status" value="1"/>
</dbReference>
<comment type="caution">
    <text evidence="1">The sequence shown here is derived from an EMBL/GenBank/DDBJ whole genome shotgun (WGS) entry which is preliminary data.</text>
</comment>
<dbReference type="OrthoDB" id="413361at2759"/>
<reference evidence="1" key="1">
    <citation type="submission" date="2021-03" db="EMBL/GenBank/DDBJ databases">
        <title>Draft genome sequence of rust myrtle Austropuccinia psidii MF-1, a brazilian biotype.</title>
        <authorList>
            <person name="Quecine M.C."/>
            <person name="Pachon D.M.R."/>
            <person name="Bonatelli M.L."/>
            <person name="Correr F.H."/>
            <person name="Franceschini L.M."/>
            <person name="Leite T.F."/>
            <person name="Margarido G.R.A."/>
            <person name="Almeida C.A."/>
            <person name="Ferrarezi J.A."/>
            <person name="Labate C.A."/>
        </authorList>
    </citation>
    <scope>NUCLEOTIDE SEQUENCE</scope>
    <source>
        <strain evidence="1">MF-1</strain>
    </source>
</reference>
<evidence type="ECO:0000313" key="1">
    <source>
        <dbReference type="EMBL" id="MBW0530518.1"/>
    </source>
</evidence>
<dbReference type="PANTHER" id="PTHR11439:SF483">
    <property type="entry name" value="PEPTIDE SYNTHASE GLIP-LIKE, PUTATIVE (AFU_ORTHOLOGUE AFUA_3G12920)-RELATED"/>
    <property type="match status" value="1"/>
</dbReference>
<dbReference type="EMBL" id="AVOT02036077">
    <property type="protein sequence ID" value="MBW0530518.1"/>
    <property type="molecule type" value="Genomic_DNA"/>
</dbReference>